<dbReference type="FunCoup" id="A0A3G9JUF1">
    <property type="interactions" value="116"/>
</dbReference>
<dbReference type="PROSITE" id="PS51257">
    <property type="entry name" value="PROKAR_LIPOPROTEIN"/>
    <property type="match status" value="1"/>
</dbReference>
<dbReference type="PANTHER" id="PTHR34296:SF2">
    <property type="entry name" value="ABC TRANSPORTER GUANOSINE-BINDING PROTEIN NUPN"/>
    <property type="match status" value="1"/>
</dbReference>
<sequence length="362" mass="39143">MKKLLASALAASMLLVGCSSGSSAKKAELALITDSGGINDKSFNQSAWEAVKEYGDKKDVGYKYYKPASFDTAGYKDQIKNAVKNGAKLVVLPGYKFADALGDIQEDKNYSKVDFVCIDFTPTKNGKSVEPAKNVFCATYKEYQPGYLAGYAAVKDGYTKLGFMGGISLPAVINYGYGYLQGANDAAKEAGKKVQVKYTYTGTFNESPSIKTKATGWYNGGTEVIFSCGGQICNSIFAAASDTKKKVIGVDSDQQSQSDTVITSAMKNVKQTVSDEITKVYNKSFKGGAYLLDASGNYVGLSPDFSRLKKFKKADYDKIFKKVKDNKVKIITATDETASKGDPTKTKKLKKKLTNVKVSYEG</sequence>
<protein>
    <submittedName>
        <fullName evidence="9">Membrane protein</fullName>
    </submittedName>
</protein>
<name>A0A3G9JUF1_9FIRM</name>
<dbReference type="RefSeq" id="WP_125119388.1">
    <property type="nucleotide sequence ID" value="NZ_AP019309.1"/>
</dbReference>
<evidence type="ECO:0000313" key="10">
    <source>
        <dbReference type="Proteomes" id="UP000268059"/>
    </source>
</evidence>
<reference evidence="9 10" key="1">
    <citation type="submission" date="2018-11" db="EMBL/GenBank/DDBJ databases">
        <title>Novel Erysipelotrichaceae bacterium isolated from small intestine of a swine.</title>
        <authorList>
            <person name="Kim J.S."/>
            <person name="Choe H."/>
            <person name="Lee Y.R."/>
            <person name="Kim K.M."/>
            <person name="Park D.S."/>
        </authorList>
    </citation>
    <scope>NUCLEOTIDE SEQUENCE [LARGE SCALE GENOMIC DNA]</scope>
    <source>
        <strain evidence="9 10">SG0102</strain>
    </source>
</reference>
<feature type="signal peptide" evidence="7">
    <location>
        <begin position="1"/>
        <end position="24"/>
    </location>
</feature>
<dbReference type="Gene3D" id="3.40.50.2300">
    <property type="match status" value="2"/>
</dbReference>
<comment type="subcellular location">
    <subcellularLocation>
        <location evidence="1">Cell membrane</location>
        <topology evidence="1">Lipid-anchor</topology>
    </subcellularLocation>
</comment>
<gene>
    <name evidence="9" type="ORF">SG0102_14680</name>
</gene>
<comment type="similarity">
    <text evidence="2">Belongs to the BMP lipoprotein family.</text>
</comment>
<evidence type="ECO:0000256" key="5">
    <source>
        <dbReference type="ARBA" id="ARBA00023136"/>
    </source>
</evidence>
<dbReference type="CDD" id="cd06354">
    <property type="entry name" value="PBP1_PrnA-like"/>
    <property type="match status" value="1"/>
</dbReference>
<evidence type="ECO:0000256" key="7">
    <source>
        <dbReference type="SAM" id="SignalP"/>
    </source>
</evidence>
<dbReference type="KEGG" id="ebm:SG0102_14680"/>
<dbReference type="Pfam" id="PF02608">
    <property type="entry name" value="Bmp"/>
    <property type="match status" value="1"/>
</dbReference>
<dbReference type="PANTHER" id="PTHR34296">
    <property type="entry name" value="TRANSCRIPTIONAL ACTIVATOR PROTEIN MED"/>
    <property type="match status" value="1"/>
</dbReference>
<dbReference type="InParanoid" id="A0A3G9JUF1"/>
<feature type="chain" id="PRO_5018063290" evidence="7">
    <location>
        <begin position="25"/>
        <end position="362"/>
    </location>
</feature>
<keyword evidence="6" id="KW-0449">Lipoprotein</keyword>
<keyword evidence="4 7" id="KW-0732">Signal</keyword>
<keyword evidence="5" id="KW-0472">Membrane</keyword>
<keyword evidence="10" id="KW-1185">Reference proteome</keyword>
<dbReference type="Proteomes" id="UP000268059">
    <property type="component" value="Chromosome"/>
</dbReference>
<dbReference type="GO" id="GO:0005886">
    <property type="term" value="C:plasma membrane"/>
    <property type="evidence" value="ECO:0007669"/>
    <property type="project" value="UniProtKB-SubCell"/>
</dbReference>
<dbReference type="AlphaFoldDB" id="A0A3G9JUF1"/>
<keyword evidence="3" id="KW-1003">Cell membrane</keyword>
<evidence type="ECO:0000256" key="6">
    <source>
        <dbReference type="ARBA" id="ARBA00023288"/>
    </source>
</evidence>
<dbReference type="EMBL" id="AP019309">
    <property type="protein sequence ID" value="BBH26534.1"/>
    <property type="molecule type" value="Genomic_DNA"/>
</dbReference>
<accession>A0A3G9JUF1</accession>
<evidence type="ECO:0000256" key="3">
    <source>
        <dbReference type="ARBA" id="ARBA00022475"/>
    </source>
</evidence>
<organism evidence="9 10">
    <name type="scientific">Intestinibaculum porci</name>
    <dbReference type="NCBI Taxonomy" id="2487118"/>
    <lineage>
        <taxon>Bacteria</taxon>
        <taxon>Bacillati</taxon>
        <taxon>Bacillota</taxon>
        <taxon>Erysipelotrichia</taxon>
        <taxon>Erysipelotrichales</taxon>
        <taxon>Erysipelotrichaceae</taxon>
        <taxon>Intestinibaculum</taxon>
    </lineage>
</organism>
<dbReference type="InterPro" id="IPR028082">
    <property type="entry name" value="Peripla_BP_I"/>
</dbReference>
<dbReference type="InterPro" id="IPR003760">
    <property type="entry name" value="PnrA-like"/>
</dbReference>
<evidence type="ECO:0000256" key="2">
    <source>
        <dbReference type="ARBA" id="ARBA00008610"/>
    </source>
</evidence>
<dbReference type="InterPro" id="IPR050957">
    <property type="entry name" value="BMP_lipoprotein"/>
</dbReference>
<evidence type="ECO:0000259" key="8">
    <source>
        <dbReference type="Pfam" id="PF02608"/>
    </source>
</evidence>
<proteinExistence type="inferred from homology"/>
<evidence type="ECO:0000256" key="1">
    <source>
        <dbReference type="ARBA" id="ARBA00004193"/>
    </source>
</evidence>
<dbReference type="SUPFAM" id="SSF53822">
    <property type="entry name" value="Periplasmic binding protein-like I"/>
    <property type="match status" value="1"/>
</dbReference>
<evidence type="ECO:0000256" key="4">
    <source>
        <dbReference type="ARBA" id="ARBA00022729"/>
    </source>
</evidence>
<evidence type="ECO:0000313" key="9">
    <source>
        <dbReference type="EMBL" id="BBH26534.1"/>
    </source>
</evidence>
<feature type="domain" description="ABC transporter substrate-binding protein PnrA-like" evidence="8">
    <location>
        <begin position="30"/>
        <end position="334"/>
    </location>
</feature>
<dbReference type="OrthoDB" id="9769871at2"/>